<feature type="transmembrane region" description="Helical" evidence="1">
    <location>
        <begin position="46"/>
        <end position="66"/>
    </location>
</feature>
<keyword evidence="3" id="KW-1185">Reference proteome</keyword>
<evidence type="ECO:0000256" key="1">
    <source>
        <dbReference type="SAM" id="Phobius"/>
    </source>
</evidence>
<evidence type="ECO:0000313" key="2">
    <source>
        <dbReference type="EMBL" id="QJE98644.1"/>
    </source>
</evidence>
<gene>
    <name evidence="2" type="ORF">HHL09_23615</name>
</gene>
<dbReference type="RefSeq" id="WP_169457131.1">
    <property type="nucleotide sequence ID" value="NZ_CP051774.1"/>
</dbReference>
<proteinExistence type="predicted"/>
<evidence type="ECO:0000313" key="3">
    <source>
        <dbReference type="Proteomes" id="UP000501812"/>
    </source>
</evidence>
<keyword evidence="1" id="KW-0812">Transmembrane</keyword>
<protein>
    <submittedName>
        <fullName evidence="2">Uncharacterized protein</fullName>
    </submittedName>
</protein>
<accession>A0A858RQ44</accession>
<keyword evidence="1" id="KW-1133">Transmembrane helix</keyword>
<dbReference type="EMBL" id="CP051774">
    <property type="protein sequence ID" value="QJE98644.1"/>
    <property type="molecule type" value="Genomic_DNA"/>
</dbReference>
<keyword evidence="1" id="KW-0472">Membrane</keyword>
<sequence>MKAPRSPTQFRTSIRHYHRTLPTHSGDWNNWIGEEGKPKKKLSRKLSVSMAIIAVLAVSVGAVFLLGGF</sequence>
<name>A0A858RQ44_9BACT</name>
<dbReference type="AlphaFoldDB" id="A0A858RQ44"/>
<organism evidence="2 3">
    <name type="scientific">Luteolibacter luteus</name>
    <dbReference type="NCBI Taxonomy" id="2728835"/>
    <lineage>
        <taxon>Bacteria</taxon>
        <taxon>Pseudomonadati</taxon>
        <taxon>Verrucomicrobiota</taxon>
        <taxon>Verrucomicrobiia</taxon>
        <taxon>Verrucomicrobiales</taxon>
        <taxon>Verrucomicrobiaceae</taxon>
        <taxon>Luteolibacter</taxon>
    </lineage>
</organism>
<dbReference type="KEGG" id="luo:HHL09_23615"/>
<dbReference type="Proteomes" id="UP000501812">
    <property type="component" value="Chromosome"/>
</dbReference>
<reference evidence="2 3" key="1">
    <citation type="submission" date="2020-04" db="EMBL/GenBank/DDBJ databases">
        <title>Luteolibacter sp. G-1-1-1 isolated from soil.</title>
        <authorList>
            <person name="Dahal R.H."/>
        </authorList>
    </citation>
    <scope>NUCLEOTIDE SEQUENCE [LARGE SCALE GENOMIC DNA]</scope>
    <source>
        <strain evidence="2 3">G-1-1-1</strain>
    </source>
</reference>